<evidence type="ECO:0000256" key="1">
    <source>
        <dbReference type="ARBA" id="ARBA00022849"/>
    </source>
</evidence>
<dbReference type="PANTHER" id="PTHR43428">
    <property type="entry name" value="ARSENATE REDUCTASE"/>
    <property type="match status" value="1"/>
</dbReference>
<dbReference type="EMBL" id="JRVC01000020">
    <property type="protein sequence ID" value="KHS43866.1"/>
    <property type="molecule type" value="Genomic_DNA"/>
</dbReference>
<name>A0A0B8ZZV4_9SPHN</name>
<sequence>MLRPEGCRPGSEGGMLLMSDRPFSILVLCTGNSARSILGEALLGTMGAGRIVSYSAGSKPKGVPHPGALRLLARKGIDVVPFRSKSWNEFTGPDAPPIDLAITVCGNAAGEACPVFMGAPLKAHWGLPDPADVEGDDAAVDAAFEQTWAWLEMRVAALLALPFETMERAELTRELARIGQMEGAA</sequence>
<dbReference type="SMART" id="SM00226">
    <property type="entry name" value="LMWPc"/>
    <property type="match status" value="1"/>
</dbReference>
<keyword evidence="4" id="KW-1185">Reference proteome</keyword>
<gene>
    <name evidence="3" type="ORF">NJ75_03486</name>
</gene>
<dbReference type="Proteomes" id="UP000031338">
    <property type="component" value="Unassembled WGS sequence"/>
</dbReference>
<proteinExistence type="predicted"/>
<dbReference type="GO" id="GO:0046685">
    <property type="term" value="P:response to arsenic-containing substance"/>
    <property type="evidence" value="ECO:0007669"/>
    <property type="project" value="UniProtKB-KW"/>
</dbReference>
<keyword evidence="1" id="KW-0059">Arsenical resistance</keyword>
<dbReference type="InterPro" id="IPR023485">
    <property type="entry name" value="Ptyr_pPase"/>
</dbReference>
<comment type="caution">
    <text evidence="3">The sequence shown here is derived from an EMBL/GenBank/DDBJ whole genome shotgun (WGS) entry which is preliminary data.</text>
</comment>
<dbReference type="STRING" id="48936.NJ75_03486"/>
<dbReference type="Pfam" id="PF01451">
    <property type="entry name" value="LMWPc"/>
    <property type="match status" value="1"/>
</dbReference>
<reference evidence="3 4" key="1">
    <citation type="submission" date="2014-10" db="EMBL/GenBank/DDBJ databases">
        <title>Draft genome sequence of Novosphingobium subterraneum DSM 12447.</title>
        <authorList>
            <person name="Gan H.M."/>
            <person name="Gan H.Y."/>
            <person name="Savka M.A."/>
        </authorList>
    </citation>
    <scope>NUCLEOTIDE SEQUENCE [LARGE SCALE GENOMIC DNA]</scope>
    <source>
        <strain evidence="3 4">DSM 12447</strain>
    </source>
</reference>
<dbReference type="Gene3D" id="3.40.50.2300">
    <property type="match status" value="1"/>
</dbReference>
<protein>
    <submittedName>
        <fullName evidence="3">Protein tyrosine phosphatase</fullName>
    </submittedName>
</protein>
<organism evidence="3 4">
    <name type="scientific">Novosphingobium subterraneum</name>
    <dbReference type="NCBI Taxonomy" id="48936"/>
    <lineage>
        <taxon>Bacteria</taxon>
        <taxon>Pseudomonadati</taxon>
        <taxon>Pseudomonadota</taxon>
        <taxon>Alphaproteobacteria</taxon>
        <taxon>Sphingomonadales</taxon>
        <taxon>Sphingomonadaceae</taxon>
        <taxon>Novosphingobium</taxon>
    </lineage>
</organism>
<dbReference type="AlphaFoldDB" id="A0A0B8ZZV4"/>
<dbReference type="CDD" id="cd16345">
    <property type="entry name" value="LMWP_ArsC"/>
    <property type="match status" value="1"/>
</dbReference>
<accession>A0A0B8ZZV4</accession>
<evidence type="ECO:0000313" key="3">
    <source>
        <dbReference type="EMBL" id="KHS43866.1"/>
    </source>
</evidence>
<feature type="domain" description="Phosphotyrosine protein phosphatase I" evidence="2">
    <location>
        <begin position="23"/>
        <end position="161"/>
    </location>
</feature>
<dbReference type="InterPro" id="IPR036196">
    <property type="entry name" value="Ptyr_pPase_sf"/>
</dbReference>
<dbReference type="SUPFAM" id="SSF52788">
    <property type="entry name" value="Phosphotyrosine protein phosphatases I"/>
    <property type="match status" value="1"/>
</dbReference>
<evidence type="ECO:0000313" key="4">
    <source>
        <dbReference type="Proteomes" id="UP000031338"/>
    </source>
</evidence>
<dbReference type="PANTHER" id="PTHR43428:SF1">
    <property type="entry name" value="ARSENATE REDUCTASE"/>
    <property type="match status" value="1"/>
</dbReference>
<evidence type="ECO:0000259" key="2">
    <source>
        <dbReference type="SMART" id="SM00226"/>
    </source>
</evidence>
<dbReference type="PATRIC" id="fig|48936.3.peg.3514"/>